<feature type="compositionally biased region" description="Polar residues" evidence="1">
    <location>
        <begin position="169"/>
        <end position="193"/>
    </location>
</feature>
<dbReference type="AlphaFoldDB" id="A0A1A8Z8A5"/>
<proteinExistence type="predicted"/>
<name>A0A1A8Z8A5_PLAOA</name>
<evidence type="ECO:0000256" key="1">
    <source>
        <dbReference type="SAM" id="MobiDB-lite"/>
    </source>
</evidence>
<sequence length="268" mass="29105">MTKDKSGKLQVQFGGPNVIANSGEDCFDTIADIQDYIDGKVDGFAQLERTTKIFDSICQELKQYKTHIEKTYPRCLKGEYASVYAYSERSMNNLLQKCIAVNKDEKLKQDPAEPSNLLSAQQESQKGEGGDEEVTGLKEKGCQTSPEPAEKCSKEDQLGHEDERDRTPNEGQETNGVYTSISQPVPLTSNNLGGTAAAASEDKPNAVESDQSVEPSLGDSQDTEIGKHSDGSLQEITKDSLQLKGSPQAGDLGNINILSTNSPDSLMY</sequence>
<evidence type="ECO:0008006" key="6">
    <source>
        <dbReference type="Google" id="ProtNLM"/>
    </source>
</evidence>
<dbReference type="Proteomes" id="UP000078555">
    <property type="component" value="Unassembled WGS sequence"/>
</dbReference>
<protein>
    <recommendedName>
        <fullName evidence="6">PIR Superfamily Protein</fullName>
    </recommendedName>
</protein>
<feature type="region of interest" description="Disordered" evidence="1">
    <location>
        <begin position="109"/>
        <end position="268"/>
    </location>
</feature>
<accession>A0A1A8Z8A5</accession>
<evidence type="ECO:0000313" key="5">
    <source>
        <dbReference type="Proteomes" id="UP000078555"/>
    </source>
</evidence>
<reference evidence="4 5" key="1">
    <citation type="submission" date="2016-05" db="EMBL/GenBank/DDBJ databases">
        <authorList>
            <person name="Naeem Raeece"/>
        </authorList>
    </citation>
    <scope>NUCLEOTIDE SEQUENCE [LARGE SCALE GENOMIC DNA]</scope>
</reference>
<dbReference type="Proteomes" id="UP000078550">
    <property type="component" value="Unassembled WGS sequence"/>
</dbReference>
<organism evidence="3 4">
    <name type="scientific">Plasmodium ovale wallikeri</name>
    <dbReference type="NCBI Taxonomy" id="864142"/>
    <lineage>
        <taxon>Eukaryota</taxon>
        <taxon>Sar</taxon>
        <taxon>Alveolata</taxon>
        <taxon>Apicomplexa</taxon>
        <taxon>Aconoidasida</taxon>
        <taxon>Haemosporida</taxon>
        <taxon>Plasmodiidae</taxon>
        <taxon>Plasmodium</taxon>
        <taxon>Plasmodium (Plasmodium)</taxon>
    </lineage>
</organism>
<dbReference type="EMBL" id="FLRE01000150">
    <property type="protein sequence ID" value="SBT40016.1"/>
    <property type="molecule type" value="Genomic_DNA"/>
</dbReference>
<dbReference type="EMBL" id="FLRD01000111">
    <property type="protein sequence ID" value="SBT39522.1"/>
    <property type="molecule type" value="Genomic_DNA"/>
</dbReference>
<feature type="compositionally biased region" description="Polar residues" evidence="1">
    <location>
        <begin position="256"/>
        <end position="268"/>
    </location>
</feature>
<gene>
    <name evidence="2" type="ORF">POVWA1_040180</name>
    <name evidence="3" type="ORF">POVWA2_038950</name>
</gene>
<feature type="compositionally biased region" description="Basic and acidic residues" evidence="1">
    <location>
        <begin position="148"/>
        <end position="168"/>
    </location>
</feature>
<feature type="compositionally biased region" description="Polar residues" evidence="1">
    <location>
        <begin position="208"/>
        <end position="220"/>
    </location>
</feature>
<keyword evidence="5" id="KW-1185">Reference proteome</keyword>
<feature type="compositionally biased region" description="Basic and acidic residues" evidence="1">
    <location>
        <begin position="125"/>
        <end position="141"/>
    </location>
</feature>
<evidence type="ECO:0000313" key="3">
    <source>
        <dbReference type="EMBL" id="SBT40016.1"/>
    </source>
</evidence>
<evidence type="ECO:0000313" key="4">
    <source>
        <dbReference type="Proteomes" id="UP000078550"/>
    </source>
</evidence>
<reference evidence="3" key="2">
    <citation type="submission" date="2016-05" db="EMBL/GenBank/DDBJ databases">
        <authorList>
            <person name="Lavstsen T."/>
            <person name="Jespersen J.S."/>
        </authorList>
    </citation>
    <scope>NUCLEOTIDE SEQUENCE [LARGE SCALE GENOMIC DNA]</scope>
</reference>
<evidence type="ECO:0000313" key="2">
    <source>
        <dbReference type="EMBL" id="SBT39522.1"/>
    </source>
</evidence>
<feature type="compositionally biased region" description="Polar residues" evidence="1">
    <location>
        <begin position="231"/>
        <end position="245"/>
    </location>
</feature>